<evidence type="ECO:0000313" key="4">
    <source>
        <dbReference type="WBParaSite" id="ACOC_0000817701-mRNA-1"/>
    </source>
</evidence>
<keyword evidence="1" id="KW-1133">Transmembrane helix</keyword>
<feature type="transmembrane region" description="Helical" evidence="1">
    <location>
        <begin position="40"/>
        <end position="63"/>
    </location>
</feature>
<dbReference type="EMBL" id="UYYA01004126">
    <property type="protein sequence ID" value="VDM59763.1"/>
    <property type="molecule type" value="Genomic_DNA"/>
</dbReference>
<gene>
    <name evidence="2" type="ORF">ACOC_LOCUS8178</name>
</gene>
<protein>
    <submittedName>
        <fullName evidence="4">Transmembrane protein</fullName>
    </submittedName>
</protein>
<dbReference type="WBParaSite" id="ACOC_0000817701-mRNA-1">
    <property type="protein sequence ID" value="ACOC_0000817701-mRNA-1"/>
    <property type="gene ID" value="ACOC_0000817701"/>
</dbReference>
<sequence>MHFVKLLSKANFSYGCVSFGLIATGLVFTVFAIFQKDSQIGKVWLAGPTTMVVGLVLCGKVIIDWGPAMLHAREGSIDSRLMEHYVRLHFTVLKCHHVLRDTISISGYVPHAKNSGSTAGQEKLF</sequence>
<evidence type="ECO:0000256" key="1">
    <source>
        <dbReference type="SAM" id="Phobius"/>
    </source>
</evidence>
<accession>A0A0R3PRM8</accession>
<proteinExistence type="predicted"/>
<keyword evidence="1" id="KW-0472">Membrane</keyword>
<dbReference type="OrthoDB" id="5869292at2759"/>
<keyword evidence="3" id="KW-1185">Reference proteome</keyword>
<reference evidence="4" key="1">
    <citation type="submission" date="2017-02" db="UniProtKB">
        <authorList>
            <consortium name="WormBaseParasite"/>
        </authorList>
    </citation>
    <scope>IDENTIFICATION</scope>
</reference>
<dbReference type="AlphaFoldDB" id="A0A0R3PRM8"/>
<dbReference type="Proteomes" id="UP000267027">
    <property type="component" value="Unassembled WGS sequence"/>
</dbReference>
<reference evidence="2 3" key="2">
    <citation type="submission" date="2018-11" db="EMBL/GenBank/DDBJ databases">
        <authorList>
            <consortium name="Pathogen Informatics"/>
        </authorList>
    </citation>
    <scope>NUCLEOTIDE SEQUENCE [LARGE SCALE GENOMIC DNA]</scope>
    <source>
        <strain evidence="2 3">Costa Rica</strain>
    </source>
</reference>
<organism evidence="4">
    <name type="scientific">Angiostrongylus costaricensis</name>
    <name type="common">Nematode worm</name>
    <dbReference type="NCBI Taxonomy" id="334426"/>
    <lineage>
        <taxon>Eukaryota</taxon>
        <taxon>Metazoa</taxon>
        <taxon>Ecdysozoa</taxon>
        <taxon>Nematoda</taxon>
        <taxon>Chromadorea</taxon>
        <taxon>Rhabditida</taxon>
        <taxon>Rhabditina</taxon>
        <taxon>Rhabditomorpha</taxon>
        <taxon>Strongyloidea</taxon>
        <taxon>Metastrongylidae</taxon>
        <taxon>Angiostrongylus</taxon>
    </lineage>
</organism>
<keyword evidence="1" id="KW-0812">Transmembrane</keyword>
<evidence type="ECO:0000313" key="2">
    <source>
        <dbReference type="EMBL" id="VDM59763.1"/>
    </source>
</evidence>
<evidence type="ECO:0000313" key="3">
    <source>
        <dbReference type="Proteomes" id="UP000267027"/>
    </source>
</evidence>
<feature type="transmembrane region" description="Helical" evidence="1">
    <location>
        <begin position="12"/>
        <end position="34"/>
    </location>
</feature>
<name>A0A0R3PRM8_ANGCS</name>